<dbReference type="InterPro" id="IPR022617">
    <property type="entry name" value="Rad60/SUMO-like_dom"/>
</dbReference>
<keyword evidence="3" id="KW-1185">Reference proteome</keyword>
<dbReference type="CDD" id="cd01763">
    <property type="entry name" value="Ubl_SUMO_like"/>
    <property type="match status" value="1"/>
</dbReference>
<dbReference type="Pfam" id="PF11976">
    <property type="entry name" value="Rad60-SLD"/>
    <property type="match status" value="1"/>
</dbReference>
<evidence type="ECO:0000313" key="3">
    <source>
        <dbReference type="Proteomes" id="UP001642540"/>
    </source>
</evidence>
<dbReference type="Proteomes" id="UP001642540">
    <property type="component" value="Unassembled WGS sequence"/>
</dbReference>
<sequence>MSKGKAEIQIKLDNGCKCLKPMEFMVKLCTPFKTTAEKYAEACGFERNQLRFSYNGKRLNIQKTPREMRMANGSTIKVEHDPDLVFEDVKAAYIRMKTKELLSSTNSNQDAEVV</sequence>
<dbReference type="InterPro" id="IPR029071">
    <property type="entry name" value="Ubiquitin-like_domsf"/>
</dbReference>
<proteinExistence type="predicted"/>
<dbReference type="SUPFAM" id="SSF54236">
    <property type="entry name" value="Ubiquitin-like"/>
    <property type="match status" value="1"/>
</dbReference>
<dbReference type="PROSITE" id="PS50053">
    <property type="entry name" value="UBIQUITIN_2"/>
    <property type="match status" value="1"/>
</dbReference>
<name>A0ABP1QP55_9HEXA</name>
<gene>
    <name evidence="2" type="ORF">ODALV1_LOCUS13686</name>
</gene>
<feature type="domain" description="Ubiquitin-like" evidence="1">
    <location>
        <begin position="6"/>
        <end position="78"/>
    </location>
</feature>
<protein>
    <recommendedName>
        <fullName evidence="1">Ubiquitin-like domain-containing protein</fullName>
    </recommendedName>
</protein>
<dbReference type="InterPro" id="IPR000626">
    <property type="entry name" value="Ubiquitin-like_dom"/>
</dbReference>
<dbReference type="Gene3D" id="3.10.20.90">
    <property type="entry name" value="Phosphatidylinositol 3-kinase Catalytic Subunit, Chain A, domain 1"/>
    <property type="match status" value="1"/>
</dbReference>
<evidence type="ECO:0000259" key="1">
    <source>
        <dbReference type="PROSITE" id="PS50053"/>
    </source>
</evidence>
<accession>A0ABP1QP55</accession>
<organism evidence="2 3">
    <name type="scientific">Orchesella dallaii</name>
    <dbReference type="NCBI Taxonomy" id="48710"/>
    <lineage>
        <taxon>Eukaryota</taxon>
        <taxon>Metazoa</taxon>
        <taxon>Ecdysozoa</taxon>
        <taxon>Arthropoda</taxon>
        <taxon>Hexapoda</taxon>
        <taxon>Collembola</taxon>
        <taxon>Entomobryomorpha</taxon>
        <taxon>Entomobryoidea</taxon>
        <taxon>Orchesellidae</taxon>
        <taxon>Orchesellinae</taxon>
        <taxon>Orchesella</taxon>
    </lineage>
</organism>
<comment type="caution">
    <text evidence="2">The sequence shown here is derived from an EMBL/GenBank/DDBJ whole genome shotgun (WGS) entry which is preliminary data.</text>
</comment>
<evidence type="ECO:0000313" key="2">
    <source>
        <dbReference type="EMBL" id="CAL8109783.1"/>
    </source>
</evidence>
<dbReference type="EMBL" id="CAXLJM020000042">
    <property type="protein sequence ID" value="CAL8109783.1"/>
    <property type="molecule type" value="Genomic_DNA"/>
</dbReference>
<reference evidence="2 3" key="1">
    <citation type="submission" date="2024-08" db="EMBL/GenBank/DDBJ databases">
        <authorList>
            <person name="Cucini C."/>
            <person name="Frati F."/>
        </authorList>
    </citation>
    <scope>NUCLEOTIDE SEQUENCE [LARGE SCALE GENOMIC DNA]</scope>
</reference>